<dbReference type="Proteomes" id="UP001465976">
    <property type="component" value="Unassembled WGS sequence"/>
</dbReference>
<feature type="transmembrane region" description="Helical" evidence="1">
    <location>
        <begin position="589"/>
        <end position="612"/>
    </location>
</feature>
<proteinExistence type="predicted"/>
<evidence type="ECO:0000313" key="3">
    <source>
        <dbReference type="Proteomes" id="UP001465976"/>
    </source>
</evidence>
<keyword evidence="1" id="KW-1133">Transmembrane helix</keyword>
<evidence type="ECO:0000256" key="1">
    <source>
        <dbReference type="SAM" id="Phobius"/>
    </source>
</evidence>
<evidence type="ECO:0000313" key="2">
    <source>
        <dbReference type="EMBL" id="KAL0578785.1"/>
    </source>
</evidence>
<gene>
    <name evidence="2" type="ORF">V5O48_003197</name>
</gene>
<reference evidence="2 3" key="1">
    <citation type="submission" date="2024-02" db="EMBL/GenBank/DDBJ databases">
        <title>A draft genome for the cacao thread blight pathogen Marasmius crinis-equi.</title>
        <authorList>
            <person name="Cohen S.P."/>
            <person name="Baruah I.K."/>
            <person name="Amoako-Attah I."/>
            <person name="Bukari Y."/>
            <person name="Meinhardt L.W."/>
            <person name="Bailey B.A."/>
        </authorList>
    </citation>
    <scope>NUCLEOTIDE SEQUENCE [LARGE SCALE GENOMIC DNA]</scope>
    <source>
        <strain evidence="2 3">GH-76</strain>
    </source>
</reference>
<name>A0ABR3FTX9_9AGAR</name>
<protein>
    <submittedName>
        <fullName evidence="2">Uncharacterized protein</fullName>
    </submittedName>
</protein>
<organism evidence="2 3">
    <name type="scientific">Marasmius crinis-equi</name>
    <dbReference type="NCBI Taxonomy" id="585013"/>
    <lineage>
        <taxon>Eukaryota</taxon>
        <taxon>Fungi</taxon>
        <taxon>Dikarya</taxon>
        <taxon>Basidiomycota</taxon>
        <taxon>Agaricomycotina</taxon>
        <taxon>Agaricomycetes</taxon>
        <taxon>Agaricomycetidae</taxon>
        <taxon>Agaricales</taxon>
        <taxon>Marasmiineae</taxon>
        <taxon>Marasmiaceae</taxon>
        <taxon>Marasmius</taxon>
    </lineage>
</organism>
<keyword evidence="1" id="KW-0472">Membrane</keyword>
<comment type="caution">
    <text evidence="2">The sequence shown here is derived from an EMBL/GenBank/DDBJ whole genome shotgun (WGS) entry which is preliminary data.</text>
</comment>
<accession>A0ABR3FTX9</accession>
<dbReference type="EMBL" id="JBAHYK010000084">
    <property type="protein sequence ID" value="KAL0578785.1"/>
    <property type="molecule type" value="Genomic_DNA"/>
</dbReference>
<sequence length="698" mass="75093">MFITDRLTVGQITFIIRVAIQVITYSGLFLITLLILATSPRVSPLKTHDVVNRILGKSTATKTSASWIFYSLRGRNVGSAISTGLLFAVSLSLLFGVFASISDIGFLGFYSCNGRRSSTTDQPASVTSMDLAVASINRAMINGTDLSQVTAYRCDAAEVIQPNANITLSSCLSWKNGTFNDPSYFSGLNMTDSEILLPRLFRRMLYKRKEIISPNIFSVGPSNKRIEEAAISEGVVVVPHEMGLRVLFGSPDLKPYSKVALEQVMALEVEMGCMTVGIYSEQSEDNEIVTDNYATNSSWRQYHGPDALYDALSKTVDDVRAFYLPLFNTSSLNSNGLMKGINTSKEILGNCTEAIRSKLNIPGPNDAEKKSSESERNSCNVLGVTGSIAADNGVLYNYLSRMVCATTSQLNLASATVETDDQGRVKVSSLTRHPSDLHSVYASFYDPVRSNTSDLTVWNFFEPAERYTLSPNPASPSFHYIYQREAPPNTRTTGVGSGGYVLSRIGTSMLDPGGLYEGGIYTGVTMLNAGQKPIVFDNVTNMATEWGGQIGASVAISSLALNGYAALNGPSLTVESTGGTDAVCYKPPYAIGFLPLLLAALIVIGWAVALFAKPSNLRFVKQLEGLYAGMAPYWGVVCPGVSAQGAILAWENSIPGGPRLDFVGPGSESQARSKTAMEFLSSGDVSLHVQTASVDSKI</sequence>
<keyword evidence="1" id="KW-0812">Transmembrane</keyword>
<feature type="transmembrane region" description="Helical" evidence="1">
    <location>
        <begin position="12"/>
        <end position="36"/>
    </location>
</feature>
<keyword evidence="3" id="KW-1185">Reference proteome</keyword>
<feature type="transmembrane region" description="Helical" evidence="1">
    <location>
        <begin position="85"/>
        <end position="110"/>
    </location>
</feature>